<dbReference type="Pfam" id="PF07024">
    <property type="entry name" value="ImpE"/>
    <property type="match status" value="1"/>
</dbReference>
<name>A0A560FJF0_9PROT</name>
<dbReference type="EMBL" id="VITO01000017">
    <property type="protein sequence ID" value="TWB21726.1"/>
    <property type="molecule type" value="Genomic_DNA"/>
</dbReference>
<proteinExistence type="predicted"/>
<gene>
    <name evidence="1" type="ORF">FBZ88_11780</name>
</gene>
<dbReference type="Pfam" id="PF14559">
    <property type="entry name" value="TPR_19"/>
    <property type="match status" value="1"/>
</dbReference>
<evidence type="ECO:0000313" key="1">
    <source>
        <dbReference type="EMBL" id="TWB21726.1"/>
    </source>
</evidence>
<organism evidence="1 2">
    <name type="scientific">Nitrospirillum amazonense</name>
    <dbReference type="NCBI Taxonomy" id="28077"/>
    <lineage>
        <taxon>Bacteria</taxon>
        <taxon>Pseudomonadati</taxon>
        <taxon>Pseudomonadota</taxon>
        <taxon>Alphaproteobacteria</taxon>
        <taxon>Rhodospirillales</taxon>
        <taxon>Azospirillaceae</taxon>
        <taxon>Nitrospirillum</taxon>
    </lineage>
</organism>
<dbReference type="Gene3D" id="1.25.40.10">
    <property type="entry name" value="Tetratricopeptide repeat domain"/>
    <property type="match status" value="1"/>
</dbReference>
<dbReference type="AlphaFoldDB" id="A0A560FJF0"/>
<protein>
    <submittedName>
        <fullName evidence="1">Type VI secretion system protein ImpE</fullName>
    </submittedName>
</protein>
<evidence type="ECO:0000313" key="2">
    <source>
        <dbReference type="Proteomes" id="UP000316545"/>
    </source>
</evidence>
<comment type="caution">
    <text evidence="1">The sequence shown here is derived from an EMBL/GenBank/DDBJ whole genome shotgun (WGS) entry which is preliminary data.</text>
</comment>
<reference evidence="1 2" key="1">
    <citation type="submission" date="2019-06" db="EMBL/GenBank/DDBJ databases">
        <title>Genomic Encyclopedia of Type Strains, Phase IV (KMG-V): Genome sequencing to study the core and pangenomes of soil and plant-associated prokaryotes.</title>
        <authorList>
            <person name="Whitman W."/>
        </authorList>
    </citation>
    <scope>NUCLEOTIDE SEQUENCE [LARGE SCALE GENOMIC DNA]</scope>
    <source>
        <strain evidence="1 2">BR 11865</strain>
    </source>
</reference>
<dbReference type="SUPFAM" id="SSF144059">
    <property type="entry name" value="ImpE-like"/>
    <property type="match status" value="1"/>
</dbReference>
<dbReference type="InterPro" id="IPR011990">
    <property type="entry name" value="TPR-like_helical_dom_sf"/>
</dbReference>
<keyword evidence="2" id="KW-1185">Reference proteome</keyword>
<accession>A0A560FJF0</accession>
<sequence>MSQTAITNALEAGDLFGALSAATACVQKAAIDTGARYLLAEILCVAGQLERADNQLSVVLNQDPGSMVPVSLLRQLIRAETARQDWYREGRPPEFLTDITAAARLHLEAGVKARAGDAQGAAATLAEAETLRRAPTGQHKGAAFTDFRDLDDTCGGLLEMLSADGKYFWVGADEVLGLDFAPPKRLSDLIWRPVRLTLRDGTAGSLYMPMIYAGAGTDGLTDQHRLGRLTDWVDRHGAILGRGQRCFLLGDDAVGAADLTSLRFDETQADVEAA</sequence>
<dbReference type="RefSeq" id="WP_145619271.1">
    <property type="nucleotide sequence ID" value="NZ_JAYNFR010000022.1"/>
</dbReference>
<dbReference type="PIRSF" id="PIRSF029288">
    <property type="entry name" value="SciE_ImpE"/>
    <property type="match status" value="1"/>
</dbReference>
<dbReference type="Proteomes" id="UP000316545">
    <property type="component" value="Unassembled WGS sequence"/>
</dbReference>
<dbReference type="InterPro" id="IPR009211">
    <property type="entry name" value="TagJ"/>
</dbReference>